<keyword evidence="6" id="KW-0812">Transmembrane</keyword>
<feature type="domain" description="Polysaccharide export protein N-terminal" evidence="16">
    <location>
        <begin position="64"/>
        <end position="134"/>
    </location>
</feature>
<evidence type="ECO:0000256" key="15">
    <source>
        <dbReference type="SAM" id="MobiDB-lite"/>
    </source>
</evidence>
<dbReference type="Pfam" id="PF22461">
    <property type="entry name" value="SLBB_2"/>
    <property type="match status" value="1"/>
</dbReference>
<keyword evidence="10" id="KW-0626">Porin</keyword>
<dbReference type="GO" id="GO:0006811">
    <property type="term" value="P:monoatomic ion transport"/>
    <property type="evidence" value="ECO:0007669"/>
    <property type="project" value="UniProtKB-KW"/>
</dbReference>
<keyword evidence="3" id="KW-0813">Transport</keyword>
<keyword evidence="20" id="KW-1185">Reference proteome</keyword>
<evidence type="ECO:0000256" key="14">
    <source>
        <dbReference type="ARBA" id="ARBA00023288"/>
    </source>
</evidence>
<evidence type="ECO:0000256" key="12">
    <source>
        <dbReference type="ARBA" id="ARBA00023139"/>
    </source>
</evidence>
<dbReference type="PROSITE" id="PS51257">
    <property type="entry name" value="PROKAR_LIPOPROTEIN"/>
    <property type="match status" value="1"/>
</dbReference>
<evidence type="ECO:0000313" key="20">
    <source>
        <dbReference type="Proteomes" id="UP000326354"/>
    </source>
</evidence>
<evidence type="ECO:0000256" key="6">
    <source>
        <dbReference type="ARBA" id="ARBA00022692"/>
    </source>
</evidence>
<keyword evidence="12" id="KW-0564">Palmitate</keyword>
<keyword evidence="5 19" id="KW-0762">Sugar transport</keyword>
<evidence type="ECO:0000256" key="13">
    <source>
        <dbReference type="ARBA" id="ARBA00023237"/>
    </source>
</evidence>
<evidence type="ECO:0000259" key="17">
    <source>
        <dbReference type="Pfam" id="PF10531"/>
    </source>
</evidence>
<dbReference type="InterPro" id="IPR049712">
    <property type="entry name" value="Poly_export"/>
</dbReference>
<dbReference type="InterPro" id="IPR003715">
    <property type="entry name" value="Poly_export_N"/>
</dbReference>
<keyword evidence="13" id="KW-0998">Cell outer membrane</keyword>
<evidence type="ECO:0000256" key="1">
    <source>
        <dbReference type="ARBA" id="ARBA00004571"/>
    </source>
</evidence>
<dbReference type="InterPro" id="IPR054765">
    <property type="entry name" value="SLBB_dom"/>
</dbReference>
<dbReference type="Gene3D" id="3.10.560.10">
    <property type="entry name" value="Outer membrane lipoprotein wza domain like"/>
    <property type="match status" value="2"/>
</dbReference>
<dbReference type="PANTHER" id="PTHR33619">
    <property type="entry name" value="POLYSACCHARIDE EXPORT PROTEIN GFCE-RELATED"/>
    <property type="match status" value="1"/>
</dbReference>
<dbReference type="EMBL" id="AP019860">
    <property type="protein sequence ID" value="BBM86058.1"/>
    <property type="molecule type" value="Genomic_DNA"/>
</dbReference>
<gene>
    <name evidence="19" type="ORF">UABAM_04444</name>
</gene>
<dbReference type="GO" id="GO:0009279">
    <property type="term" value="C:cell outer membrane"/>
    <property type="evidence" value="ECO:0007669"/>
    <property type="project" value="UniProtKB-SubCell"/>
</dbReference>
<dbReference type="GO" id="GO:0046930">
    <property type="term" value="C:pore complex"/>
    <property type="evidence" value="ECO:0007669"/>
    <property type="project" value="UniProtKB-KW"/>
</dbReference>
<reference evidence="19 20" key="1">
    <citation type="submission" date="2019-08" db="EMBL/GenBank/DDBJ databases">
        <title>Complete genome sequence of Candidatus Uab amorphum.</title>
        <authorList>
            <person name="Shiratori T."/>
            <person name="Suzuki S."/>
            <person name="Kakizawa Y."/>
            <person name="Ishida K."/>
        </authorList>
    </citation>
    <scope>NUCLEOTIDE SEQUENCE [LARGE SCALE GENOMIC DNA]</scope>
    <source>
        <strain evidence="19 20">SRT547</strain>
    </source>
</reference>
<keyword evidence="9" id="KW-0406">Ion transport</keyword>
<accession>A0A5S9IQ67</accession>
<keyword evidence="11" id="KW-0472">Membrane</keyword>
<dbReference type="PANTHER" id="PTHR33619:SF3">
    <property type="entry name" value="POLYSACCHARIDE EXPORT PROTEIN GFCE-RELATED"/>
    <property type="match status" value="1"/>
</dbReference>
<dbReference type="Proteomes" id="UP000326354">
    <property type="component" value="Chromosome"/>
</dbReference>
<dbReference type="RefSeq" id="WP_173013482.1">
    <property type="nucleotide sequence ID" value="NZ_AP019860.1"/>
</dbReference>
<keyword evidence="8" id="KW-0625">Polysaccharide transport</keyword>
<dbReference type="InterPro" id="IPR019554">
    <property type="entry name" value="Soluble_ligand-bd"/>
</dbReference>
<dbReference type="KEGG" id="uam:UABAM_04444"/>
<dbReference type="Pfam" id="PF02563">
    <property type="entry name" value="Poly_export"/>
    <property type="match status" value="1"/>
</dbReference>
<evidence type="ECO:0000256" key="2">
    <source>
        <dbReference type="ARBA" id="ARBA00009450"/>
    </source>
</evidence>
<evidence type="ECO:0000259" key="18">
    <source>
        <dbReference type="Pfam" id="PF22461"/>
    </source>
</evidence>
<proteinExistence type="inferred from homology"/>
<evidence type="ECO:0000256" key="5">
    <source>
        <dbReference type="ARBA" id="ARBA00022597"/>
    </source>
</evidence>
<evidence type="ECO:0000259" key="16">
    <source>
        <dbReference type="Pfam" id="PF02563"/>
    </source>
</evidence>
<comment type="subcellular location">
    <subcellularLocation>
        <location evidence="1">Cell outer membrane</location>
        <topology evidence="1">Multi-pass membrane protein</topology>
    </subcellularLocation>
</comment>
<evidence type="ECO:0000313" key="19">
    <source>
        <dbReference type="EMBL" id="BBM86058.1"/>
    </source>
</evidence>
<evidence type="ECO:0000256" key="7">
    <source>
        <dbReference type="ARBA" id="ARBA00022729"/>
    </source>
</evidence>
<dbReference type="GO" id="GO:0015159">
    <property type="term" value="F:polysaccharide transmembrane transporter activity"/>
    <property type="evidence" value="ECO:0007669"/>
    <property type="project" value="InterPro"/>
</dbReference>
<sequence length="402" mass="45341">MLRVILLLTVILASCTNDNKLPGYEPPPQEVEIENNDENKNSTETSSVSEDKWIAPKLQKKYREPVLIPGDTIRIEITNEPKLNKDILIPRTGAINYQLIKEFKVVGKTVQEVTVELKEKLSDYIEEPLVSINVINWKKRQVYIDGLEKGSRAIPLPNDEIFTISRFLLSIGISPNLKTVKGVELIREDPVDKGKKETFYLPIDAIFENYDTENDIALQAEDLIVIKEKAKVYVQGRIVTPGNYPINDDKKQTLWDVILLAGGPRPDANLDNVEVIRESEQNKRVTFKLSVSPKAQKPFYLQKNDIITIPSKDEESKVVSVFGEVRRPGAIRMPESRTRMSLVMGLAGGLTEFASPKIRIIRHLPGGVTKKYVVNFDKILQGSRAENMLIRGGDLIIVDAGW</sequence>
<dbReference type="GO" id="GO:0015288">
    <property type="term" value="F:porin activity"/>
    <property type="evidence" value="ECO:0007669"/>
    <property type="project" value="UniProtKB-KW"/>
</dbReference>
<feature type="region of interest" description="Disordered" evidence="15">
    <location>
        <begin position="19"/>
        <end position="49"/>
    </location>
</feature>
<evidence type="ECO:0000256" key="9">
    <source>
        <dbReference type="ARBA" id="ARBA00023065"/>
    </source>
</evidence>
<name>A0A5S9IQ67_UABAM</name>
<keyword evidence="7" id="KW-0732">Signal</keyword>
<evidence type="ECO:0000256" key="4">
    <source>
        <dbReference type="ARBA" id="ARBA00022452"/>
    </source>
</evidence>
<organism evidence="19 20">
    <name type="scientific">Uabimicrobium amorphum</name>
    <dbReference type="NCBI Taxonomy" id="2596890"/>
    <lineage>
        <taxon>Bacteria</taxon>
        <taxon>Pseudomonadati</taxon>
        <taxon>Planctomycetota</taxon>
        <taxon>Candidatus Uabimicrobiia</taxon>
        <taxon>Candidatus Uabimicrobiales</taxon>
        <taxon>Candidatus Uabimicrobiaceae</taxon>
        <taxon>Candidatus Uabimicrobium</taxon>
    </lineage>
</organism>
<dbReference type="Gene3D" id="3.30.1950.10">
    <property type="entry name" value="wza like domain"/>
    <property type="match status" value="1"/>
</dbReference>
<evidence type="ECO:0000256" key="10">
    <source>
        <dbReference type="ARBA" id="ARBA00023114"/>
    </source>
</evidence>
<keyword evidence="14" id="KW-0449">Lipoprotein</keyword>
<dbReference type="AlphaFoldDB" id="A0A5S9IQ67"/>
<evidence type="ECO:0000256" key="8">
    <source>
        <dbReference type="ARBA" id="ARBA00023047"/>
    </source>
</evidence>
<protein>
    <submittedName>
        <fullName evidence="19">Sugar transporter</fullName>
    </submittedName>
</protein>
<keyword evidence="4" id="KW-1134">Transmembrane beta strand</keyword>
<evidence type="ECO:0000256" key="11">
    <source>
        <dbReference type="ARBA" id="ARBA00023136"/>
    </source>
</evidence>
<evidence type="ECO:0000256" key="3">
    <source>
        <dbReference type="ARBA" id="ARBA00022448"/>
    </source>
</evidence>
<comment type="similarity">
    <text evidence="2">Belongs to the BexD/CtrA/VexA family.</text>
</comment>
<feature type="domain" description="Soluble ligand binding" evidence="17">
    <location>
        <begin position="318"/>
        <end position="367"/>
    </location>
</feature>
<dbReference type="Pfam" id="PF10531">
    <property type="entry name" value="SLBB"/>
    <property type="match status" value="1"/>
</dbReference>
<feature type="domain" description="SLBB" evidence="18">
    <location>
        <begin position="231"/>
        <end position="309"/>
    </location>
</feature>